<feature type="transmembrane region" description="Helical" evidence="1">
    <location>
        <begin position="66"/>
        <end position="84"/>
    </location>
</feature>
<sequence length="101" mass="11696">MEATTLERKARLLEHEKLYPKRKTRDPVMKKREEDITVTAATAGGSFAGYWIDIRRQRIRPIPRDVRLIACGTGLVVGSIYFASVKTVFSLRTYYEDYHCL</sequence>
<protein>
    <submittedName>
        <fullName evidence="3">Aste57867_10648 protein</fullName>
    </submittedName>
</protein>
<accession>A0A485KR02</accession>
<dbReference type="OrthoDB" id="70248at2759"/>
<dbReference type="Proteomes" id="UP000332933">
    <property type="component" value="Unassembled WGS sequence"/>
</dbReference>
<proteinExistence type="predicted"/>
<dbReference type="AlphaFoldDB" id="A0A485KR02"/>
<keyword evidence="1" id="KW-0472">Membrane</keyword>
<evidence type="ECO:0000313" key="2">
    <source>
        <dbReference type="EMBL" id="KAF0698743.1"/>
    </source>
</evidence>
<reference evidence="3 4" key="1">
    <citation type="submission" date="2019-03" db="EMBL/GenBank/DDBJ databases">
        <authorList>
            <person name="Gaulin E."/>
            <person name="Dumas B."/>
        </authorList>
    </citation>
    <scope>NUCLEOTIDE SEQUENCE [LARGE SCALE GENOMIC DNA]</scope>
    <source>
        <strain evidence="3">CBS 568.67</strain>
    </source>
</reference>
<name>A0A485KR02_9STRA</name>
<evidence type="ECO:0000313" key="4">
    <source>
        <dbReference type="Proteomes" id="UP000332933"/>
    </source>
</evidence>
<gene>
    <name evidence="3" type="primary">Aste57867_10648</name>
    <name evidence="2" type="ORF">As57867_010608</name>
    <name evidence="3" type="ORF">ASTE57867_10648</name>
</gene>
<evidence type="ECO:0000313" key="3">
    <source>
        <dbReference type="EMBL" id="VFT87520.1"/>
    </source>
</evidence>
<dbReference type="EMBL" id="CAADRA010005243">
    <property type="protein sequence ID" value="VFT87520.1"/>
    <property type="molecule type" value="Genomic_DNA"/>
</dbReference>
<keyword evidence="1" id="KW-0812">Transmembrane</keyword>
<keyword evidence="4" id="KW-1185">Reference proteome</keyword>
<dbReference type="EMBL" id="VJMH01005222">
    <property type="protein sequence ID" value="KAF0698743.1"/>
    <property type="molecule type" value="Genomic_DNA"/>
</dbReference>
<keyword evidence="1" id="KW-1133">Transmembrane helix</keyword>
<reference evidence="2" key="2">
    <citation type="submission" date="2019-06" db="EMBL/GenBank/DDBJ databases">
        <title>Genomics analysis of Aphanomyces spp. identifies a new class of oomycete effector associated with host adaptation.</title>
        <authorList>
            <person name="Gaulin E."/>
        </authorList>
    </citation>
    <scope>NUCLEOTIDE SEQUENCE</scope>
    <source>
        <strain evidence="2">CBS 578.67</strain>
    </source>
</reference>
<evidence type="ECO:0000256" key="1">
    <source>
        <dbReference type="SAM" id="Phobius"/>
    </source>
</evidence>
<organism evidence="3 4">
    <name type="scientific">Aphanomyces stellatus</name>
    <dbReference type="NCBI Taxonomy" id="120398"/>
    <lineage>
        <taxon>Eukaryota</taxon>
        <taxon>Sar</taxon>
        <taxon>Stramenopiles</taxon>
        <taxon>Oomycota</taxon>
        <taxon>Saprolegniomycetes</taxon>
        <taxon>Saprolegniales</taxon>
        <taxon>Verrucalvaceae</taxon>
        <taxon>Aphanomyces</taxon>
    </lineage>
</organism>